<sequence length="154" mass="16728">MRHNLHVSVGGTVEKTFTFPSVGTGSINMCASVVRKGFEPGHPIEVDCFIWNESSLDVTPRVTLYQTQVYMCGERHKAVDVALTEALVGQVVKGSAEGMESFLLVIPDGLPLSFKSGLITVKYFAHLTLDIPYAIDLHINLPIVITTKGALEAI</sequence>
<dbReference type="Pfam" id="PF02752">
    <property type="entry name" value="Arrestin_C"/>
    <property type="match status" value="1"/>
</dbReference>
<evidence type="ECO:0000313" key="2">
    <source>
        <dbReference type="EMBL" id="CAD7664745.1"/>
    </source>
</evidence>
<reference evidence="2" key="1">
    <citation type="submission" date="2020-11" db="EMBL/GenBank/DDBJ databases">
        <authorList>
            <person name="Tran Van P."/>
        </authorList>
    </citation>
    <scope>NUCLEOTIDE SEQUENCE</scope>
</reference>
<dbReference type="InterPro" id="IPR014752">
    <property type="entry name" value="Arrestin-like_C"/>
</dbReference>
<dbReference type="Proteomes" id="UP000728032">
    <property type="component" value="Unassembled WGS sequence"/>
</dbReference>
<dbReference type="SUPFAM" id="SSF81296">
    <property type="entry name" value="E set domains"/>
    <property type="match status" value="1"/>
</dbReference>
<dbReference type="SMART" id="SM01017">
    <property type="entry name" value="Arrestin_C"/>
    <property type="match status" value="1"/>
</dbReference>
<protein>
    <recommendedName>
        <fullName evidence="1">Arrestin C-terminal-like domain-containing protein</fullName>
    </recommendedName>
</protein>
<dbReference type="InterPro" id="IPR014756">
    <property type="entry name" value="Ig_E-set"/>
</dbReference>
<dbReference type="Gene3D" id="2.60.40.640">
    <property type="match status" value="1"/>
</dbReference>
<dbReference type="OrthoDB" id="2333384at2759"/>
<dbReference type="InterPro" id="IPR011022">
    <property type="entry name" value="Arrestin_C-like"/>
</dbReference>
<dbReference type="EMBL" id="OC955516">
    <property type="protein sequence ID" value="CAD7664745.1"/>
    <property type="molecule type" value="Genomic_DNA"/>
</dbReference>
<dbReference type="EMBL" id="CAJPVJ010040691">
    <property type="protein sequence ID" value="CAG2181882.1"/>
    <property type="molecule type" value="Genomic_DNA"/>
</dbReference>
<dbReference type="AlphaFoldDB" id="A0A7R9MQT7"/>
<keyword evidence="3" id="KW-1185">Reference proteome</keyword>
<evidence type="ECO:0000259" key="1">
    <source>
        <dbReference type="SMART" id="SM01017"/>
    </source>
</evidence>
<evidence type="ECO:0000313" key="3">
    <source>
        <dbReference type="Proteomes" id="UP000728032"/>
    </source>
</evidence>
<name>A0A7R9MQT7_9ACAR</name>
<accession>A0A7R9MQT7</accession>
<feature type="domain" description="Arrestin C-terminal-like" evidence="1">
    <location>
        <begin position="23"/>
        <end position="150"/>
    </location>
</feature>
<gene>
    <name evidence="2" type="ORF">ONB1V03_LOCUS21303</name>
</gene>
<organism evidence="2">
    <name type="scientific">Oppiella nova</name>
    <dbReference type="NCBI Taxonomy" id="334625"/>
    <lineage>
        <taxon>Eukaryota</taxon>
        <taxon>Metazoa</taxon>
        <taxon>Ecdysozoa</taxon>
        <taxon>Arthropoda</taxon>
        <taxon>Chelicerata</taxon>
        <taxon>Arachnida</taxon>
        <taxon>Acari</taxon>
        <taxon>Acariformes</taxon>
        <taxon>Sarcoptiformes</taxon>
        <taxon>Oribatida</taxon>
        <taxon>Brachypylina</taxon>
        <taxon>Oppioidea</taxon>
        <taxon>Oppiidae</taxon>
        <taxon>Oppiella</taxon>
    </lineage>
</organism>
<proteinExistence type="predicted"/>